<feature type="chain" id="PRO_5038963148" description="DUF3558 domain-containing protein" evidence="1">
    <location>
        <begin position="22"/>
        <end position="214"/>
    </location>
</feature>
<dbReference type="Proteomes" id="UP000516957">
    <property type="component" value="Unassembled WGS sequence"/>
</dbReference>
<dbReference type="PROSITE" id="PS51257">
    <property type="entry name" value="PROKAR_LIPOPROTEIN"/>
    <property type="match status" value="1"/>
</dbReference>
<reference evidence="2 3" key="1">
    <citation type="submission" date="2020-07" db="EMBL/GenBank/DDBJ databases">
        <title>Sequencing the genomes of 1000 actinobacteria strains.</title>
        <authorList>
            <person name="Klenk H.-P."/>
        </authorList>
    </citation>
    <scope>NUCLEOTIDE SEQUENCE [LARGE SCALE GENOMIC DNA]</scope>
    <source>
        <strain evidence="2 3">DSM 18965</strain>
    </source>
</reference>
<dbReference type="EMBL" id="JACCBE010000001">
    <property type="protein sequence ID" value="NYD58046.1"/>
    <property type="molecule type" value="Genomic_DNA"/>
</dbReference>
<dbReference type="AlphaFoldDB" id="A0A7Y9F2A6"/>
<keyword evidence="3" id="KW-1185">Reference proteome</keyword>
<evidence type="ECO:0000256" key="1">
    <source>
        <dbReference type="SAM" id="SignalP"/>
    </source>
</evidence>
<evidence type="ECO:0000313" key="3">
    <source>
        <dbReference type="Proteomes" id="UP000516957"/>
    </source>
</evidence>
<organism evidence="2 3">
    <name type="scientific">Nocardioides marinisabuli</name>
    <dbReference type="NCBI Taxonomy" id="419476"/>
    <lineage>
        <taxon>Bacteria</taxon>
        <taxon>Bacillati</taxon>
        <taxon>Actinomycetota</taxon>
        <taxon>Actinomycetes</taxon>
        <taxon>Propionibacteriales</taxon>
        <taxon>Nocardioidaceae</taxon>
        <taxon>Nocardioides</taxon>
    </lineage>
</organism>
<name>A0A7Y9F2A6_9ACTN</name>
<comment type="caution">
    <text evidence="2">The sequence shown here is derived from an EMBL/GenBank/DDBJ whole genome shotgun (WGS) entry which is preliminary data.</text>
</comment>
<sequence length="214" mass="22193">MPSRSLLALLPALVLLLAACSDEPTAPGADDAAEPAEPTEPAVSTVALADIDTSDLVVPRVGLCDGLPVAAVEAALGGEARRSETWADGEEARLSAEVRDVAHEDGCRFDGPARTSAAAWVFTPPVSPARAEELAESALDGAGRRCRDVPDAAAYGDPSVAQTCRSGPLRETRYAGLVGDAWVTCSLSAPRSVERADLEERADRWCAAVLSGEV</sequence>
<protein>
    <recommendedName>
        <fullName evidence="4">DUF3558 domain-containing protein</fullName>
    </recommendedName>
</protein>
<gene>
    <name evidence="2" type="ORF">BKA08_002284</name>
</gene>
<accession>A0A7Y9F2A6</accession>
<feature type="signal peptide" evidence="1">
    <location>
        <begin position="1"/>
        <end position="21"/>
    </location>
</feature>
<proteinExistence type="predicted"/>
<keyword evidence="1" id="KW-0732">Signal</keyword>
<evidence type="ECO:0008006" key="4">
    <source>
        <dbReference type="Google" id="ProtNLM"/>
    </source>
</evidence>
<dbReference type="RefSeq" id="WP_179615718.1">
    <property type="nucleotide sequence ID" value="NZ_CP059163.1"/>
</dbReference>
<evidence type="ECO:0000313" key="2">
    <source>
        <dbReference type="EMBL" id="NYD58046.1"/>
    </source>
</evidence>